<evidence type="ECO:0000313" key="7">
    <source>
        <dbReference type="EMBL" id="SPO20627.1"/>
    </source>
</evidence>
<dbReference type="PANTHER" id="PTHR13243:SF1">
    <property type="entry name" value="NUCLEOLAR PROTEIN 16"/>
    <property type="match status" value="1"/>
</dbReference>
<comment type="similarity">
    <text evidence="3">Belongs to the NOP16 family.</text>
</comment>
<comment type="subcellular location">
    <subcellularLocation>
        <location evidence="2">Nucleus</location>
        <location evidence="2">Nucleolus</location>
    </subcellularLocation>
</comment>
<evidence type="ECO:0000256" key="5">
    <source>
        <dbReference type="ARBA" id="ARBA00023242"/>
    </source>
</evidence>
<dbReference type="PANTHER" id="PTHR13243">
    <property type="entry name" value="HSPC111 PROTEIN-RELATED"/>
    <property type="match status" value="1"/>
</dbReference>
<protein>
    <recommendedName>
        <fullName evidence="4">Nucleolar protein 16</fullName>
    </recommendedName>
</protein>
<accession>A0A5C3DTA4</accession>
<proteinExistence type="inferred from homology"/>
<evidence type="ECO:0000256" key="4">
    <source>
        <dbReference type="ARBA" id="ARBA00015522"/>
    </source>
</evidence>
<evidence type="ECO:0000256" key="2">
    <source>
        <dbReference type="ARBA" id="ARBA00004604"/>
    </source>
</evidence>
<dbReference type="GO" id="GO:0042273">
    <property type="term" value="P:ribosomal large subunit biogenesis"/>
    <property type="evidence" value="ECO:0007669"/>
    <property type="project" value="TreeGrafter"/>
</dbReference>
<evidence type="ECO:0000256" key="1">
    <source>
        <dbReference type="ARBA" id="ARBA00002889"/>
    </source>
</evidence>
<reference evidence="7 8" key="1">
    <citation type="submission" date="2018-03" db="EMBL/GenBank/DDBJ databases">
        <authorList>
            <person name="Guldener U."/>
        </authorList>
    </citation>
    <scope>NUCLEOTIDE SEQUENCE [LARGE SCALE GENOMIC DNA]</scope>
    <source>
        <strain evidence="7 8">NBRC100155</strain>
    </source>
</reference>
<gene>
    <name evidence="7" type="ORF">UTRI_00103</name>
</gene>
<dbReference type="EMBL" id="OOIN01000002">
    <property type="protein sequence ID" value="SPO20627.1"/>
    <property type="molecule type" value="Genomic_DNA"/>
</dbReference>
<keyword evidence="8" id="KW-1185">Reference proteome</keyword>
<dbReference type="AlphaFoldDB" id="A0A5C3DTA4"/>
<dbReference type="GO" id="GO:0005730">
    <property type="term" value="C:nucleolus"/>
    <property type="evidence" value="ECO:0007669"/>
    <property type="project" value="UniProtKB-SubCell"/>
</dbReference>
<evidence type="ECO:0000313" key="8">
    <source>
        <dbReference type="Proteomes" id="UP000324022"/>
    </source>
</evidence>
<organism evidence="7 8">
    <name type="scientific">Ustilago trichophora</name>
    <dbReference type="NCBI Taxonomy" id="86804"/>
    <lineage>
        <taxon>Eukaryota</taxon>
        <taxon>Fungi</taxon>
        <taxon>Dikarya</taxon>
        <taxon>Basidiomycota</taxon>
        <taxon>Ustilaginomycotina</taxon>
        <taxon>Ustilaginomycetes</taxon>
        <taxon>Ustilaginales</taxon>
        <taxon>Ustilaginaceae</taxon>
        <taxon>Ustilago</taxon>
    </lineage>
</organism>
<evidence type="ECO:0000256" key="3">
    <source>
        <dbReference type="ARBA" id="ARBA00008479"/>
    </source>
</evidence>
<dbReference type="Proteomes" id="UP000324022">
    <property type="component" value="Unassembled WGS sequence"/>
</dbReference>
<dbReference type="Pfam" id="PF09420">
    <property type="entry name" value="Nop16"/>
    <property type="match status" value="1"/>
</dbReference>
<evidence type="ECO:0000256" key="6">
    <source>
        <dbReference type="SAM" id="MobiDB-lite"/>
    </source>
</evidence>
<sequence length="236" mass="26121">MANPRQRRKNRSSSTLKPSLNAKKQMKKKLVRAPTIHGADILKESYDPKLTLRQNYAKLGLVPSLDVRPDTGGVERVPGTATAAALSSAVGTRGEEKHEKKLVRKGMARVVRDQDGNIVDIVEAESEEDNPENITPWGKPLKSSIADSDQVETYMPVKKDTSKNAVVTQLENRATNAAPVKRHTSQLESQWLADLVAKYRDDTEAMAKDRKLNVWQKTQGEIKRAIKKAGGLAAFQ</sequence>
<keyword evidence="5" id="KW-0539">Nucleus</keyword>
<dbReference type="InterPro" id="IPR019002">
    <property type="entry name" value="Ribosome_biogenesis_Nop16"/>
</dbReference>
<comment type="function">
    <text evidence="1">Involved in the biogenesis of the 60S ribosomal subunit.</text>
</comment>
<feature type="compositionally biased region" description="Basic residues" evidence="6">
    <location>
        <begin position="1"/>
        <end position="11"/>
    </location>
</feature>
<dbReference type="OrthoDB" id="285729at2759"/>
<name>A0A5C3DTA4_9BASI</name>
<feature type="region of interest" description="Disordered" evidence="6">
    <location>
        <begin position="1"/>
        <end position="31"/>
    </location>
</feature>